<dbReference type="Proteomes" id="UP000677687">
    <property type="component" value="Unassembled WGS sequence"/>
</dbReference>
<dbReference type="InterPro" id="IPR023214">
    <property type="entry name" value="HAD_sf"/>
</dbReference>
<accession>A0A8T4KU77</accession>
<dbReference type="PANTHER" id="PTHR43611">
    <property type="entry name" value="ALPHA-D-GLUCOSE 1-PHOSPHATE PHOSPHATASE"/>
    <property type="match status" value="1"/>
</dbReference>
<dbReference type="Gene3D" id="3.40.50.1000">
    <property type="entry name" value="HAD superfamily/HAD-like"/>
    <property type="match status" value="1"/>
</dbReference>
<dbReference type="Pfam" id="PF00702">
    <property type="entry name" value="Hydrolase"/>
    <property type="match status" value="1"/>
</dbReference>
<reference evidence="2" key="2">
    <citation type="submission" date="2021-05" db="EMBL/GenBank/DDBJ databases">
        <title>Protein family content uncovers lineage relationships and bacterial pathway maintenance mechanisms in DPANN archaea.</title>
        <authorList>
            <person name="Castelle C.J."/>
            <person name="Meheust R."/>
            <person name="Jaffe A.L."/>
            <person name="Seitz K."/>
            <person name="Gong X."/>
            <person name="Baker B.J."/>
            <person name="Banfield J.F."/>
        </authorList>
    </citation>
    <scope>NUCLEOTIDE SEQUENCE</scope>
    <source>
        <strain evidence="2">RIFCSPHIGHO2_01_FULL_AR10_44_11</strain>
    </source>
</reference>
<evidence type="ECO:0000313" key="3">
    <source>
        <dbReference type="Proteomes" id="UP000677687"/>
    </source>
</evidence>
<reference evidence="2" key="1">
    <citation type="submission" date="2021-03" db="EMBL/GenBank/DDBJ databases">
        <authorList>
            <person name="Jaffe A."/>
        </authorList>
    </citation>
    <scope>NUCLEOTIDE SEQUENCE</scope>
    <source>
        <strain evidence="2">RIFCSPHIGHO2_01_FULL_AR10_44_11</strain>
    </source>
</reference>
<name>A0A8T4KU77_9ARCH</name>
<dbReference type="EMBL" id="JAGVWD010000053">
    <property type="protein sequence ID" value="MBS3057667.1"/>
    <property type="molecule type" value="Genomic_DNA"/>
</dbReference>
<proteinExistence type="inferred from homology"/>
<sequence length="201" mass="23324">MITTLIFDWGGVLTVGKYTQSILDVLSKEKSVSIEEIYPDFDRFIVQMNEGVISFREFVEFVNDSLSFKITEDEMEDIFKRAIVPNEKMIEIIKKLHSKYKLIMLSDNDDITVKNLEKYHNKMLNLFTKKYFSHELKMRKPNFKFFKYVLGDLNIVPSECIFIDDKPKNVDAAKECGMNGIVFSSVNQLKKELASFGISVS</sequence>
<dbReference type="InterPro" id="IPR036412">
    <property type="entry name" value="HAD-like_sf"/>
</dbReference>
<dbReference type="SFLD" id="SFLDS00003">
    <property type="entry name" value="Haloacid_Dehalogenase"/>
    <property type="match status" value="1"/>
</dbReference>
<dbReference type="InterPro" id="IPR023198">
    <property type="entry name" value="PGP-like_dom2"/>
</dbReference>
<dbReference type="CDD" id="cd02603">
    <property type="entry name" value="HAD_sEH-N_like"/>
    <property type="match status" value="1"/>
</dbReference>
<dbReference type="PANTHER" id="PTHR43611:SF3">
    <property type="entry name" value="FLAVIN MONONUCLEOTIDE HYDROLASE 1, CHLOROPLATIC"/>
    <property type="match status" value="1"/>
</dbReference>
<protein>
    <submittedName>
        <fullName evidence="2">HAD family phosphatase</fullName>
    </submittedName>
</protein>
<dbReference type="Gene3D" id="1.10.150.240">
    <property type="entry name" value="Putative phosphatase, domain 2"/>
    <property type="match status" value="1"/>
</dbReference>
<comment type="caution">
    <text evidence="2">The sequence shown here is derived from an EMBL/GenBank/DDBJ whole genome shotgun (WGS) entry which is preliminary data.</text>
</comment>
<dbReference type="AlphaFoldDB" id="A0A8T4KU77"/>
<comment type="similarity">
    <text evidence="1">Belongs to the HAD-like hydrolase superfamily.</text>
</comment>
<evidence type="ECO:0000313" key="2">
    <source>
        <dbReference type="EMBL" id="MBS3057667.1"/>
    </source>
</evidence>
<evidence type="ECO:0000256" key="1">
    <source>
        <dbReference type="ARBA" id="ARBA00007958"/>
    </source>
</evidence>
<gene>
    <name evidence="2" type="ORF">J4415_03515</name>
</gene>
<dbReference type="SUPFAM" id="SSF56784">
    <property type="entry name" value="HAD-like"/>
    <property type="match status" value="1"/>
</dbReference>
<dbReference type="SFLD" id="SFLDG01129">
    <property type="entry name" value="C1.5:_HAD__Beta-PGM__Phosphata"/>
    <property type="match status" value="1"/>
</dbReference>
<dbReference type="NCBIfam" id="TIGR01509">
    <property type="entry name" value="HAD-SF-IA-v3"/>
    <property type="match status" value="1"/>
</dbReference>
<dbReference type="InterPro" id="IPR006439">
    <property type="entry name" value="HAD-SF_hydro_IA"/>
</dbReference>
<organism evidence="2 3">
    <name type="scientific">Candidatus Iainarchaeum sp</name>
    <dbReference type="NCBI Taxonomy" id="3101447"/>
    <lineage>
        <taxon>Archaea</taxon>
        <taxon>Candidatus Iainarchaeota</taxon>
        <taxon>Candidatus Iainarchaeia</taxon>
        <taxon>Candidatus Iainarchaeales</taxon>
        <taxon>Candidatus Iainarchaeaceae</taxon>
        <taxon>Candidatus Iainarchaeum</taxon>
    </lineage>
</organism>